<accession>A0ABW4R1F9</accession>
<reference evidence="3" key="1">
    <citation type="journal article" date="2019" name="Int. J. Syst. Evol. Microbiol.">
        <title>The Global Catalogue of Microorganisms (GCM) 10K type strain sequencing project: providing services to taxonomists for standard genome sequencing and annotation.</title>
        <authorList>
            <consortium name="The Broad Institute Genomics Platform"/>
            <consortium name="The Broad Institute Genome Sequencing Center for Infectious Disease"/>
            <person name="Wu L."/>
            <person name="Ma J."/>
        </authorList>
    </citation>
    <scope>NUCLEOTIDE SEQUENCE [LARGE SCALE GENOMIC DNA]</scope>
    <source>
        <strain evidence="3">CGMCC 1.15795</strain>
    </source>
</reference>
<organism evidence="2 3">
    <name type="scientific">Hymenobacter bucti</name>
    <dbReference type="NCBI Taxonomy" id="1844114"/>
    <lineage>
        <taxon>Bacteria</taxon>
        <taxon>Pseudomonadati</taxon>
        <taxon>Bacteroidota</taxon>
        <taxon>Cytophagia</taxon>
        <taxon>Cytophagales</taxon>
        <taxon>Hymenobacteraceae</taxon>
        <taxon>Hymenobacter</taxon>
    </lineage>
</organism>
<protein>
    <submittedName>
        <fullName evidence="2">DUF4255 domain-containing protein</fullName>
    </submittedName>
</protein>
<sequence>MSTALGIASVTHVLKDLLNNGLIDHDVTGIINGNVQVSALPPDRMEVGTASEQSGLNLFMYQVQPNAGWRNEGLPGFNGRGQRVGNPPLALDLHYFLTAYGAEELHAEILLGYGMQLLHETPVLSREAIRQSLAAPSTTSPTGLPPALRLLATAELAEQVEQIKITPESLNAEDLSRFWTAFQAKYRASAAYKVTVVLIQSQKSTRSALPVQRRQVYVLPFRQPIIDQLKSQAPAAGSLVVDNQKILASYKLVVVGRQLKNDLVTATIDGEPVVLDSVSDSQLVFTLPNTLVTGIHGVQVVHQILMGLPLAEHRGGASNLEAFVLSPTLSAVTYANVSGGGTSPRTGNLTLTVNPAVLARQQVVVLLNTLGADTAYSFRPPTAAPAALPTSTLTVPVQTVKPGTYLVRLQVDGAESPLDTDAVGTFNSPQVTIA</sequence>
<dbReference type="InterPro" id="IPR025351">
    <property type="entry name" value="Pvc16_N"/>
</dbReference>
<evidence type="ECO:0000313" key="2">
    <source>
        <dbReference type="EMBL" id="MFD1875718.1"/>
    </source>
</evidence>
<evidence type="ECO:0000313" key="3">
    <source>
        <dbReference type="Proteomes" id="UP001597197"/>
    </source>
</evidence>
<gene>
    <name evidence="2" type="ORF">ACFSDX_25030</name>
</gene>
<dbReference type="Proteomes" id="UP001597197">
    <property type="component" value="Unassembled WGS sequence"/>
</dbReference>
<comment type="caution">
    <text evidence="2">The sequence shown here is derived from an EMBL/GenBank/DDBJ whole genome shotgun (WGS) entry which is preliminary data.</text>
</comment>
<dbReference type="RefSeq" id="WP_382318690.1">
    <property type="nucleotide sequence ID" value="NZ_JBHUFD010000019.1"/>
</dbReference>
<keyword evidence="3" id="KW-1185">Reference proteome</keyword>
<name>A0ABW4R1F9_9BACT</name>
<proteinExistence type="predicted"/>
<dbReference type="Pfam" id="PF14065">
    <property type="entry name" value="Pvc16_N"/>
    <property type="match status" value="1"/>
</dbReference>
<dbReference type="EMBL" id="JBHUFD010000019">
    <property type="protein sequence ID" value="MFD1875718.1"/>
    <property type="molecule type" value="Genomic_DNA"/>
</dbReference>
<evidence type="ECO:0000259" key="1">
    <source>
        <dbReference type="Pfam" id="PF14065"/>
    </source>
</evidence>
<feature type="domain" description="Pvc16 N-terminal" evidence="1">
    <location>
        <begin position="10"/>
        <end position="213"/>
    </location>
</feature>